<comment type="subcellular location">
    <subcellularLocation>
        <location evidence="1">Membrane</location>
        <topology evidence="1">Multi-pass membrane protein</topology>
    </subcellularLocation>
</comment>
<feature type="domain" description="Integral membrane bound transporter" evidence="6">
    <location>
        <begin position="220"/>
        <end position="345"/>
    </location>
</feature>
<evidence type="ECO:0000256" key="1">
    <source>
        <dbReference type="ARBA" id="ARBA00004141"/>
    </source>
</evidence>
<organism evidence="7 8">
    <name type="scientific">Brevibacterium metallidurans</name>
    <dbReference type="NCBI Taxonomy" id="1482676"/>
    <lineage>
        <taxon>Bacteria</taxon>
        <taxon>Bacillati</taxon>
        <taxon>Actinomycetota</taxon>
        <taxon>Actinomycetes</taxon>
        <taxon>Micrococcales</taxon>
        <taxon>Brevibacteriaceae</taxon>
        <taxon>Brevibacterium</taxon>
    </lineage>
</organism>
<evidence type="ECO:0000313" key="8">
    <source>
        <dbReference type="Proteomes" id="UP001498238"/>
    </source>
</evidence>
<feature type="transmembrane region" description="Helical" evidence="5">
    <location>
        <begin position="203"/>
        <end position="226"/>
    </location>
</feature>
<protein>
    <submittedName>
        <fullName evidence="7">FUSC family protein</fullName>
    </submittedName>
</protein>
<proteinExistence type="predicted"/>
<comment type="caution">
    <text evidence="7">The sequence shown here is derived from an EMBL/GenBank/DDBJ whole genome shotgun (WGS) entry which is preliminary data.</text>
</comment>
<feature type="transmembrane region" description="Helical" evidence="5">
    <location>
        <begin position="141"/>
        <end position="157"/>
    </location>
</feature>
<evidence type="ECO:0000313" key="7">
    <source>
        <dbReference type="EMBL" id="GAA0034538.1"/>
    </source>
</evidence>
<feature type="transmembrane region" description="Helical" evidence="5">
    <location>
        <begin position="335"/>
        <end position="353"/>
    </location>
</feature>
<evidence type="ECO:0000256" key="4">
    <source>
        <dbReference type="ARBA" id="ARBA00023136"/>
    </source>
</evidence>
<evidence type="ECO:0000256" key="3">
    <source>
        <dbReference type="ARBA" id="ARBA00022989"/>
    </source>
</evidence>
<sequence>MSAAGRADGRRSGGTDMNRIIDYLRGTLRLEPSDDDRGAPIRVGLGVAIPSLVLLLLGQQEFIIYAVFGAFCGMYGRGEPHQLRLIHQLQAGLLLLSGVVIGVMLAMLDTPVWGLITIEAFFAGLGSVIADRARLRPGGPFFAIFALGACASVEPLAPPWVPIAISAGAAAFAIVIGFLGWFRTRAWQPGSRRAITPLRGPHALPMIRHAATYAVAVASAGIIGTLIGLDHAYWAMASAAVPLAAAELPGRIARGVHRVLGTFSGLVVTALILWPNPSSVWLAIPVILLQFPTEYLMMRNYGFALTFFTPMILLMTQLAHPIPRSTLIIDRGVETLLGAAVGIAVVLVVGWLGKRRSAKTTAGLRAGGR</sequence>
<feature type="transmembrane region" description="Helical" evidence="5">
    <location>
        <begin position="304"/>
        <end position="323"/>
    </location>
</feature>
<keyword evidence="2 5" id="KW-0812">Transmembrane</keyword>
<feature type="transmembrane region" description="Helical" evidence="5">
    <location>
        <begin position="85"/>
        <end position="106"/>
    </location>
</feature>
<keyword evidence="4 5" id="KW-0472">Membrane</keyword>
<accession>A0ABN0SK55</accession>
<gene>
    <name evidence="7" type="ORF">NCCP602_04990</name>
</gene>
<dbReference type="EMBL" id="BAAAAF010000001">
    <property type="protein sequence ID" value="GAA0034538.1"/>
    <property type="molecule type" value="Genomic_DNA"/>
</dbReference>
<keyword evidence="8" id="KW-1185">Reference proteome</keyword>
<dbReference type="InterPro" id="IPR049453">
    <property type="entry name" value="Memb_transporter_dom"/>
</dbReference>
<evidence type="ECO:0000256" key="2">
    <source>
        <dbReference type="ARBA" id="ARBA00022692"/>
    </source>
</evidence>
<keyword evidence="3 5" id="KW-1133">Transmembrane helix</keyword>
<reference evidence="7 8" key="1">
    <citation type="submission" date="2024-01" db="EMBL/GenBank/DDBJ databases">
        <title>Characterization of antibiotic resistant novel bacterial strains and their environmental applications.</title>
        <authorList>
            <person name="Manzoor S."/>
            <person name="Abbas S."/>
            <person name="Arshad M."/>
            <person name="Ahmed I."/>
        </authorList>
    </citation>
    <scope>NUCLEOTIDE SEQUENCE [LARGE SCALE GENOMIC DNA]</scope>
    <source>
        <strain evidence="7 8">NCCP-602</strain>
    </source>
</reference>
<dbReference type="RefSeq" id="WP_339391508.1">
    <property type="nucleotide sequence ID" value="NZ_BAAAAF010000001.1"/>
</dbReference>
<dbReference type="Proteomes" id="UP001498238">
    <property type="component" value="Unassembled WGS sequence"/>
</dbReference>
<feature type="transmembrane region" description="Helical" evidence="5">
    <location>
        <begin position="112"/>
        <end position="129"/>
    </location>
</feature>
<evidence type="ECO:0000259" key="6">
    <source>
        <dbReference type="Pfam" id="PF13515"/>
    </source>
</evidence>
<name>A0ABN0SK55_9MICO</name>
<feature type="transmembrane region" description="Helical" evidence="5">
    <location>
        <begin position="163"/>
        <end position="182"/>
    </location>
</feature>
<dbReference type="Pfam" id="PF13515">
    <property type="entry name" value="FUSC_2"/>
    <property type="match status" value="1"/>
</dbReference>
<evidence type="ECO:0000256" key="5">
    <source>
        <dbReference type="SAM" id="Phobius"/>
    </source>
</evidence>